<evidence type="ECO:0000313" key="3">
    <source>
        <dbReference type="Proteomes" id="UP000320948"/>
    </source>
</evidence>
<dbReference type="Gene3D" id="1.10.8.60">
    <property type="match status" value="1"/>
</dbReference>
<dbReference type="GO" id="GO:0005886">
    <property type="term" value="C:plasma membrane"/>
    <property type="evidence" value="ECO:0007669"/>
    <property type="project" value="TreeGrafter"/>
</dbReference>
<dbReference type="PANTHER" id="PTHR30050:SF5">
    <property type="entry name" value="DNAA REGULATORY INACTIVATOR HDA"/>
    <property type="match status" value="1"/>
</dbReference>
<dbReference type="GO" id="GO:0003688">
    <property type="term" value="F:DNA replication origin binding"/>
    <property type="evidence" value="ECO:0007669"/>
    <property type="project" value="TreeGrafter"/>
</dbReference>
<dbReference type="SUPFAM" id="SSF52540">
    <property type="entry name" value="P-loop containing nucleoside triphosphate hydrolases"/>
    <property type="match status" value="1"/>
</dbReference>
<evidence type="ECO:0000313" key="2">
    <source>
        <dbReference type="EMBL" id="TKW60502.1"/>
    </source>
</evidence>
<name>A0A6N4QZC5_BLAVI</name>
<protein>
    <recommendedName>
        <fullName evidence="1">Hda lid domain-containing protein</fullName>
    </recommendedName>
</protein>
<feature type="domain" description="Hda lid" evidence="1">
    <location>
        <begin position="123"/>
        <end position="187"/>
    </location>
</feature>
<dbReference type="Pfam" id="PF22688">
    <property type="entry name" value="Hda_lid"/>
    <property type="match status" value="1"/>
</dbReference>
<sequence length="191" mass="20841">MRQLLLDITALPRYHASRWLTTDGTREAEAALQRGEMCVCMYGPAGGGKSHMLALAASRGAVVGDRLEEMEIESQERIFHALNAKVPVVVASSLPVAQIESLLPDLKSRLLTGVQIEVLPPSDDDLRALLKHWAEVMQLSLPDAVVDYILARAARSTHELAAIMARLDALSLEQKRAVTVPLARAVLESDE</sequence>
<evidence type="ECO:0000259" key="1">
    <source>
        <dbReference type="Pfam" id="PF22688"/>
    </source>
</evidence>
<dbReference type="PANTHER" id="PTHR30050">
    <property type="entry name" value="CHROMOSOMAL REPLICATION INITIATOR PROTEIN DNAA"/>
    <property type="match status" value="1"/>
</dbReference>
<gene>
    <name evidence="2" type="ORF">DI628_06255</name>
</gene>
<dbReference type="GO" id="GO:0006270">
    <property type="term" value="P:DNA replication initiation"/>
    <property type="evidence" value="ECO:0007669"/>
    <property type="project" value="TreeGrafter"/>
</dbReference>
<proteinExistence type="predicted"/>
<dbReference type="AlphaFoldDB" id="A0A6N4QZC5"/>
<comment type="caution">
    <text evidence="2">The sequence shown here is derived from an EMBL/GenBank/DDBJ whole genome shotgun (WGS) entry which is preliminary data.</text>
</comment>
<dbReference type="InterPro" id="IPR055199">
    <property type="entry name" value="Hda_lid"/>
</dbReference>
<reference evidence="2 3" key="1">
    <citation type="journal article" date="2017" name="Nat. Commun.">
        <title>In situ click chemistry generation of cyclooxygenase-2 inhibitors.</title>
        <authorList>
            <person name="Bhardwaj A."/>
            <person name="Kaur J."/>
            <person name="Wuest M."/>
            <person name="Wuest F."/>
        </authorList>
    </citation>
    <scope>NUCLEOTIDE SEQUENCE [LARGE SCALE GENOMIC DNA]</scope>
    <source>
        <strain evidence="2">S2_018_000_R2_106</strain>
    </source>
</reference>
<dbReference type="Proteomes" id="UP000320948">
    <property type="component" value="Unassembled WGS sequence"/>
</dbReference>
<dbReference type="EMBL" id="VAFM01000002">
    <property type="protein sequence ID" value="TKW60502.1"/>
    <property type="molecule type" value="Genomic_DNA"/>
</dbReference>
<accession>A0A6N4QZC5</accession>
<organism evidence="2 3">
    <name type="scientific">Blastochloris viridis</name>
    <name type="common">Rhodopseudomonas viridis</name>
    <dbReference type="NCBI Taxonomy" id="1079"/>
    <lineage>
        <taxon>Bacteria</taxon>
        <taxon>Pseudomonadati</taxon>
        <taxon>Pseudomonadota</taxon>
        <taxon>Alphaproteobacteria</taxon>
        <taxon>Hyphomicrobiales</taxon>
        <taxon>Blastochloridaceae</taxon>
        <taxon>Blastochloris</taxon>
    </lineage>
</organism>
<dbReference type="InterPro" id="IPR027417">
    <property type="entry name" value="P-loop_NTPase"/>
</dbReference>